<reference evidence="2" key="1">
    <citation type="submission" date="2014-09" db="EMBL/GenBank/DDBJ databases">
        <authorList>
            <person name="Mudge J."/>
            <person name="Ramaraj T."/>
            <person name="Lindquist I.E."/>
            <person name="Bharti A.K."/>
            <person name="Sundararajan A."/>
            <person name="Cameron C.T."/>
            <person name="Woodward J.E."/>
            <person name="May G.D."/>
            <person name="Brubaker C."/>
            <person name="Broadhvest J."/>
            <person name="Wilkins T.A."/>
        </authorList>
    </citation>
    <scope>NUCLEOTIDE SEQUENCE</scope>
    <source>
        <strain evidence="2">cv. AKA8401</strain>
    </source>
</reference>
<evidence type="ECO:0000313" key="2">
    <source>
        <dbReference type="Proteomes" id="UP000032142"/>
    </source>
</evidence>
<name>A0A0B0PYB8_GOSAR</name>
<dbReference type="AlphaFoldDB" id="A0A0B0PYB8"/>
<protein>
    <submittedName>
        <fullName evidence="1">Uncharacterized protein</fullName>
    </submittedName>
</protein>
<evidence type="ECO:0000313" key="1">
    <source>
        <dbReference type="EMBL" id="KHG29494.1"/>
    </source>
</evidence>
<keyword evidence="2" id="KW-1185">Reference proteome</keyword>
<proteinExistence type="predicted"/>
<dbReference type="EMBL" id="KN450248">
    <property type="protein sequence ID" value="KHG29494.1"/>
    <property type="molecule type" value="Genomic_DNA"/>
</dbReference>
<gene>
    <name evidence="1" type="ORF">F383_35872</name>
</gene>
<sequence>MDCKNKGIKSVNPSCPTPATVSGKGCYI</sequence>
<dbReference type="Proteomes" id="UP000032142">
    <property type="component" value="Unassembled WGS sequence"/>
</dbReference>
<organism evidence="1 2">
    <name type="scientific">Gossypium arboreum</name>
    <name type="common">Tree cotton</name>
    <name type="synonym">Gossypium nanking</name>
    <dbReference type="NCBI Taxonomy" id="29729"/>
    <lineage>
        <taxon>Eukaryota</taxon>
        <taxon>Viridiplantae</taxon>
        <taxon>Streptophyta</taxon>
        <taxon>Embryophyta</taxon>
        <taxon>Tracheophyta</taxon>
        <taxon>Spermatophyta</taxon>
        <taxon>Magnoliopsida</taxon>
        <taxon>eudicotyledons</taxon>
        <taxon>Gunneridae</taxon>
        <taxon>Pentapetalae</taxon>
        <taxon>rosids</taxon>
        <taxon>malvids</taxon>
        <taxon>Malvales</taxon>
        <taxon>Malvaceae</taxon>
        <taxon>Malvoideae</taxon>
        <taxon>Gossypium</taxon>
    </lineage>
</organism>
<accession>A0A0B0PYB8</accession>